<evidence type="ECO:0000313" key="2">
    <source>
        <dbReference type="Proteomes" id="UP000243459"/>
    </source>
</evidence>
<dbReference type="AlphaFoldDB" id="A0A5P1EBU5"/>
<sequence>MSRFLSNSNLFSLLSRRGYASASVAAAASKSAGEERMVATMRGKKESSETVWTSSWVPDPVTGYYRPANRVGEMDPAELRQMLLSRKSP</sequence>
<name>A0A5P1EBU5_ASPOF</name>
<proteinExistence type="predicted"/>
<keyword evidence="2" id="KW-1185">Reference proteome</keyword>
<dbReference type="PANTHER" id="PTHR33509">
    <property type="entry name" value="LATE EMBRYOGENIS ABUNDANT PROTEIN 2-RELATED"/>
    <property type="match status" value="1"/>
</dbReference>
<dbReference type="GO" id="GO:0006950">
    <property type="term" value="P:response to stress"/>
    <property type="evidence" value="ECO:0007669"/>
    <property type="project" value="TreeGrafter"/>
</dbReference>
<reference evidence="2" key="1">
    <citation type="journal article" date="2017" name="Nat. Commun.">
        <title>The asparagus genome sheds light on the origin and evolution of a young Y chromosome.</title>
        <authorList>
            <person name="Harkess A."/>
            <person name="Zhou J."/>
            <person name="Xu C."/>
            <person name="Bowers J.E."/>
            <person name="Van der Hulst R."/>
            <person name="Ayyampalayam S."/>
            <person name="Mercati F."/>
            <person name="Riccardi P."/>
            <person name="McKain M.R."/>
            <person name="Kakrana A."/>
            <person name="Tang H."/>
            <person name="Ray J."/>
            <person name="Groenendijk J."/>
            <person name="Arikit S."/>
            <person name="Mathioni S.M."/>
            <person name="Nakano M."/>
            <person name="Shan H."/>
            <person name="Telgmann-Rauber A."/>
            <person name="Kanno A."/>
            <person name="Yue Z."/>
            <person name="Chen H."/>
            <person name="Li W."/>
            <person name="Chen Y."/>
            <person name="Xu X."/>
            <person name="Zhang Y."/>
            <person name="Luo S."/>
            <person name="Chen H."/>
            <person name="Gao J."/>
            <person name="Mao Z."/>
            <person name="Pires J.C."/>
            <person name="Luo M."/>
            <person name="Kudrna D."/>
            <person name="Wing R.A."/>
            <person name="Meyers B.C."/>
            <person name="Yi K."/>
            <person name="Kong H."/>
            <person name="Lavrijsen P."/>
            <person name="Sunseri F."/>
            <person name="Falavigna A."/>
            <person name="Ye Y."/>
            <person name="Leebens-Mack J.H."/>
            <person name="Chen G."/>
        </authorList>
    </citation>
    <scope>NUCLEOTIDE SEQUENCE [LARGE SCALE GENOMIC DNA]</scope>
    <source>
        <strain evidence="2">cv. DH0086</strain>
    </source>
</reference>
<dbReference type="Proteomes" id="UP000243459">
    <property type="component" value="Chromosome 7"/>
</dbReference>
<organism evidence="1 2">
    <name type="scientific">Asparagus officinalis</name>
    <name type="common">Garden asparagus</name>
    <dbReference type="NCBI Taxonomy" id="4686"/>
    <lineage>
        <taxon>Eukaryota</taxon>
        <taxon>Viridiplantae</taxon>
        <taxon>Streptophyta</taxon>
        <taxon>Embryophyta</taxon>
        <taxon>Tracheophyta</taxon>
        <taxon>Spermatophyta</taxon>
        <taxon>Magnoliopsida</taxon>
        <taxon>Liliopsida</taxon>
        <taxon>Asparagales</taxon>
        <taxon>Asparagaceae</taxon>
        <taxon>Asparagoideae</taxon>
        <taxon>Asparagus</taxon>
    </lineage>
</organism>
<dbReference type="Gramene" id="ONK63338">
    <property type="protein sequence ID" value="ONK63338"/>
    <property type="gene ID" value="A4U43_C07F14020"/>
</dbReference>
<dbReference type="EMBL" id="CM007387">
    <property type="protein sequence ID" value="ONK63338.1"/>
    <property type="molecule type" value="Genomic_DNA"/>
</dbReference>
<accession>A0A5P1EBU5</accession>
<dbReference type="OMA" id="THANKEI"/>
<gene>
    <name evidence="1" type="ORF">A4U43_C07F14020</name>
</gene>
<dbReference type="PANTHER" id="PTHR33509:SF5">
    <property type="entry name" value="PROTEIN SENESCENCE-ASSOCIATED GENE 21, MITOCHONDRIAL"/>
    <property type="match status" value="1"/>
</dbReference>
<evidence type="ECO:0000313" key="1">
    <source>
        <dbReference type="EMBL" id="ONK63338.1"/>
    </source>
</evidence>
<protein>
    <recommendedName>
        <fullName evidence="3">Late embryogenesis abundant protein Lea5</fullName>
    </recommendedName>
</protein>
<dbReference type="InterPro" id="IPR004926">
    <property type="entry name" value="LEA_3a"/>
</dbReference>
<dbReference type="GO" id="GO:0005739">
    <property type="term" value="C:mitochondrion"/>
    <property type="evidence" value="ECO:0007669"/>
    <property type="project" value="TreeGrafter"/>
</dbReference>
<evidence type="ECO:0008006" key="3">
    <source>
        <dbReference type="Google" id="ProtNLM"/>
    </source>
</evidence>
<dbReference type="Pfam" id="PF03242">
    <property type="entry name" value="LEA_3a"/>
    <property type="match status" value="1"/>
</dbReference>